<accession>A0A8T2B0I3</accession>
<name>A0A8T2B0I3_ARASU</name>
<dbReference type="InterPro" id="IPR026960">
    <property type="entry name" value="RVT-Znf"/>
</dbReference>
<gene>
    <name evidence="3" type="ORF">ISN44_As08g001750</name>
    <name evidence="2" type="ORF">ISN44_Un26g000050</name>
</gene>
<feature type="domain" description="Reverse transcriptase zinc-binding" evidence="1">
    <location>
        <begin position="61"/>
        <end position="145"/>
    </location>
</feature>
<sequence>MRLGIPQSSTLAELWENGNWIMPPARSDAQVRIQTYLSTLSLSETQDSYEWWPNNQKSDKFCTSVIYYLLKDHKPQVTWSREVWFSGGIPKHKFLTWLMVLDRSPTRDRLLNWGLATDPSCLLCSTSPESRSHLFFDCSFSGAIWVFLSSKCNYLSSRSWDTLLSQLSSYSVSKPSRKLLLIAWQASIYCIWSERNNRLHRNAFKSIDTLIRDADLIIRNRIASIRLTNPRQSSQMLQIWLS</sequence>
<evidence type="ECO:0000259" key="1">
    <source>
        <dbReference type="Pfam" id="PF13966"/>
    </source>
</evidence>
<comment type="caution">
    <text evidence="3">The sequence shown here is derived from an EMBL/GenBank/DDBJ whole genome shotgun (WGS) entry which is preliminary data.</text>
</comment>
<dbReference type="EMBL" id="JAEFBJ010000026">
    <property type="protein sequence ID" value="KAG7531557.1"/>
    <property type="molecule type" value="Genomic_DNA"/>
</dbReference>
<reference evidence="3 4" key="1">
    <citation type="submission" date="2020-12" db="EMBL/GenBank/DDBJ databases">
        <title>Concerted genomic and epigenomic changes stabilize Arabidopsis allopolyploids.</title>
        <authorList>
            <person name="Chen Z."/>
        </authorList>
    </citation>
    <scope>NUCLEOTIDE SEQUENCE [LARGE SCALE GENOMIC DNA]</scope>
    <source>
        <strain evidence="3">As9502</strain>
        <tissue evidence="3">Leaf</tissue>
    </source>
</reference>
<keyword evidence="4" id="KW-1185">Reference proteome</keyword>
<dbReference type="PANTHER" id="PTHR33116:SF84">
    <property type="entry name" value="RNA-DIRECTED DNA POLYMERASE"/>
    <property type="match status" value="1"/>
</dbReference>
<keyword evidence="3" id="KW-0548">Nucleotidyltransferase</keyword>
<dbReference type="EMBL" id="JAEFBJ010000008">
    <property type="protein sequence ID" value="KAG7580368.1"/>
    <property type="molecule type" value="Genomic_DNA"/>
</dbReference>
<evidence type="ECO:0000313" key="4">
    <source>
        <dbReference type="Proteomes" id="UP000694251"/>
    </source>
</evidence>
<organism evidence="3 4">
    <name type="scientific">Arabidopsis suecica</name>
    <name type="common">Swedish thale-cress</name>
    <name type="synonym">Cardaminopsis suecica</name>
    <dbReference type="NCBI Taxonomy" id="45249"/>
    <lineage>
        <taxon>Eukaryota</taxon>
        <taxon>Viridiplantae</taxon>
        <taxon>Streptophyta</taxon>
        <taxon>Embryophyta</taxon>
        <taxon>Tracheophyta</taxon>
        <taxon>Spermatophyta</taxon>
        <taxon>Magnoliopsida</taxon>
        <taxon>eudicotyledons</taxon>
        <taxon>Gunneridae</taxon>
        <taxon>Pentapetalae</taxon>
        <taxon>rosids</taxon>
        <taxon>malvids</taxon>
        <taxon>Brassicales</taxon>
        <taxon>Brassicaceae</taxon>
        <taxon>Camelineae</taxon>
        <taxon>Arabidopsis</taxon>
    </lineage>
</organism>
<evidence type="ECO:0000313" key="2">
    <source>
        <dbReference type="EMBL" id="KAG7531557.1"/>
    </source>
</evidence>
<evidence type="ECO:0000313" key="3">
    <source>
        <dbReference type="EMBL" id="KAG7580368.1"/>
    </source>
</evidence>
<dbReference type="Pfam" id="PF13966">
    <property type="entry name" value="zf-RVT"/>
    <property type="match status" value="1"/>
</dbReference>
<dbReference type="GO" id="GO:0003964">
    <property type="term" value="F:RNA-directed DNA polymerase activity"/>
    <property type="evidence" value="ECO:0007669"/>
    <property type="project" value="UniProtKB-KW"/>
</dbReference>
<keyword evidence="3" id="KW-0808">Transferase</keyword>
<proteinExistence type="predicted"/>
<dbReference type="AlphaFoldDB" id="A0A8T2B0I3"/>
<dbReference type="Proteomes" id="UP000694251">
    <property type="component" value="Chromosome 8"/>
</dbReference>
<keyword evidence="3" id="KW-0695">RNA-directed DNA polymerase</keyword>
<dbReference type="PANTHER" id="PTHR33116">
    <property type="entry name" value="REVERSE TRANSCRIPTASE ZINC-BINDING DOMAIN-CONTAINING PROTEIN-RELATED-RELATED"/>
    <property type="match status" value="1"/>
</dbReference>
<protein>
    <submittedName>
        <fullName evidence="3">Reverse transcriptase zinc-binding domain</fullName>
    </submittedName>
</protein>
<dbReference type="OrthoDB" id="1022088at2759"/>